<evidence type="ECO:0000256" key="4">
    <source>
        <dbReference type="ARBA" id="ARBA00023040"/>
    </source>
</evidence>
<dbReference type="GO" id="GO:0004930">
    <property type="term" value="F:G protein-coupled receptor activity"/>
    <property type="evidence" value="ECO:0007669"/>
    <property type="project" value="UniProtKB-KW"/>
</dbReference>
<feature type="transmembrane region" description="Helical" evidence="9">
    <location>
        <begin position="52"/>
        <end position="85"/>
    </location>
</feature>
<keyword evidence="6 8" id="KW-0675">Receptor</keyword>
<evidence type="ECO:0000256" key="1">
    <source>
        <dbReference type="ARBA" id="ARBA00004141"/>
    </source>
</evidence>
<dbReference type="PANTHER" id="PTHR24243">
    <property type="entry name" value="G-PROTEIN COUPLED RECEPTOR"/>
    <property type="match status" value="1"/>
</dbReference>
<dbReference type="PANTHER" id="PTHR24243:SF208">
    <property type="entry name" value="PYROKININ-1 RECEPTOR"/>
    <property type="match status" value="1"/>
</dbReference>
<dbReference type="OrthoDB" id="8856247at2759"/>
<dbReference type="InterPro" id="IPR000276">
    <property type="entry name" value="GPCR_Rhodpsn"/>
</dbReference>
<dbReference type="Pfam" id="PF00001">
    <property type="entry name" value="7tm_1"/>
    <property type="match status" value="1"/>
</dbReference>
<evidence type="ECO:0000256" key="9">
    <source>
        <dbReference type="SAM" id="Phobius"/>
    </source>
</evidence>
<gene>
    <name evidence="11" type="ORF">BSL78_12834</name>
</gene>
<dbReference type="PROSITE" id="PS00237">
    <property type="entry name" value="G_PROTEIN_RECEP_F1_1"/>
    <property type="match status" value="1"/>
</dbReference>
<evidence type="ECO:0000313" key="12">
    <source>
        <dbReference type="Proteomes" id="UP000230750"/>
    </source>
</evidence>
<name>A0A2G8KQL2_STIJA</name>
<evidence type="ECO:0000256" key="2">
    <source>
        <dbReference type="ARBA" id="ARBA00022692"/>
    </source>
</evidence>
<dbReference type="Proteomes" id="UP000230750">
    <property type="component" value="Unassembled WGS sequence"/>
</dbReference>
<keyword evidence="3 9" id="KW-1133">Transmembrane helix</keyword>
<accession>A0A2G8KQL2</accession>
<evidence type="ECO:0000259" key="10">
    <source>
        <dbReference type="PROSITE" id="PS50262"/>
    </source>
</evidence>
<dbReference type="PRINTS" id="PR00237">
    <property type="entry name" value="GPCRRHODOPSN"/>
</dbReference>
<evidence type="ECO:0000256" key="5">
    <source>
        <dbReference type="ARBA" id="ARBA00023136"/>
    </source>
</evidence>
<feature type="transmembrane region" description="Helical" evidence="9">
    <location>
        <begin position="97"/>
        <end position="115"/>
    </location>
</feature>
<dbReference type="EMBL" id="MRZV01000426">
    <property type="protein sequence ID" value="PIK50265.1"/>
    <property type="molecule type" value="Genomic_DNA"/>
</dbReference>
<protein>
    <submittedName>
        <fullName evidence="11">Putative cholecystokinin receptor type A-like</fullName>
    </submittedName>
</protein>
<dbReference type="InterPro" id="IPR017452">
    <property type="entry name" value="GPCR_Rhodpsn_7TM"/>
</dbReference>
<evidence type="ECO:0000313" key="11">
    <source>
        <dbReference type="EMBL" id="PIK50265.1"/>
    </source>
</evidence>
<dbReference type="AlphaFoldDB" id="A0A2G8KQL2"/>
<dbReference type="SUPFAM" id="SSF81321">
    <property type="entry name" value="Family A G protein-coupled receptor-like"/>
    <property type="match status" value="1"/>
</dbReference>
<keyword evidence="7 8" id="KW-0807">Transducer</keyword>
<dbReference type="CDD" id="cd00637">
    <property type="entry name" value="7tm_classA_rhodopsin-like"/>
    <property type="match status" value="1"/>
</dbReference>
<feature type="transmembrane region" description="Helical" evidence="9">
    <location>
        <begin position="334"/>
        <end position="355"/>
    </location>
</feature>
<feature type="transmembrane region" description="Helical" evidence="9">
    <location>
        <begin position="247"/>
        <end position="266"/>
    </location>
</feature>
<evidence type="ECO:0000256" key="7">
    <source>
        <dbReference type="ARBA" id="ARBA00023224"/>
    </source>
</evidence>
<dbReference type="PROSITE" id="PS50262">
    <property type="entry name" value="G_PROTEIN_RECEP_F1_2"/>
    <property type="match status" value="1"/>
</dbReference>
<sequence>MSGLEDPIPSFSLGNNSVTDYSIYVDDYIQTEDCNGLEWNLENFTHTDIKTYLIYSTFSMFILSTVLPVIAVIGILGNGAFIFLIWKVPSMRNNMNIILLNLAVADVIYLFVGTSEKFVNTLSSPVAGDKYFFGNVAQCWIIYPSLLVSSFTSLLLVSLLSVERYLAICRPLVHIKISGRRRTLCYVTLVWLSSFIVTASIYPSYTDFFTACIVWPNDTTYESYPSISGFCLSEDITWLSIGEIVQIFPFLVALILNVVCFVKIIFKLYRRLPSSVPTMDDAMATRQRKSANAATRMLLVNGIAFFIFATPFHLVNAIQFFEIIFPSWSPDIDVLKYIFLLMLYINSAINPYYLWYD</sequence>
<dbReference type="Gene3D" id="1.20.1070.10">
    <property type="entry name" value="Rhodopsin 7-helix transmembrane proteins"/>
    <property type="match status" value="1"/>
</dbReference>
<comment type="caution">
    <text evidence="11">The sequence shown here is derived from an EMBL/GenBank/DDBJ whole genome shotgun (WGS) entry which is preliminary data.</text>
</comment>
<dbReference type="GO" id="GO:0005886">
    <property type="term" value="C:plasma membrane"/>
    <property type="evidence" value="ECO:0007669"/>
    <property type="project" value="TreeGrafter"/>
</dbReference>
<keyword evidence="4 8" id="KW-0297">G-protein coupled receptor</keyword>
<feature type="domain" description="G-protein coupled receptors family 1 profile" evidence="10">
    <location>
        <begin position="77"/>
        <end position="354"/>
    </location>
</feature>
<dbReference type="STRING" id="307972.A0A2G8KQL2"/>
<feature type="transmembrane region" description="Helical" evidence="9">
    <location>
        <begin position="140"/>
        <end position="162"/>
    </location>
</feature>
<feature type="transmembrane region" description="Helical" evidence="9">
    <location>
        <begin position="293"/>
        <end position="314"/>
    </location>
</feature>
<organism evidence="11 12">
    <name type="scientific">Stichopus japonicus</name>
    <name type="common">Sea cucumber</name>
    <dbReference type="NCBI Taxonomy" id="307972"/>
    <lineage>
        <taxon>Eukaryota</taxon>
        <taxon>Metazoa</taxon>
        <taxon>Echinodermata</taxon>
        <taxon>Eleutherozoa</taxon>
        <taxon>Echinozoa</taxon>
        <taxon>Holothuroidea</taxon>
        <taxon>Aspidochirotacea</taxon>
        <taxon>Aspidochirotida</taxon>
        <taxon>Stichopodidae</taxon>
        <taxon>Apostichopus</taxon>
    </lineage>
</organism>
<reference evidence="11 12" key="1">
    <citation type="journal article" date="2017" name="PLoS Biol.">
        <title>The sea cucumber genome provides insights into morphological evolution and visceral regeneration.</title>
        <authorList>
            <person name="Zhang X."/>
            <person name="Sun L."/>
            <person name="Yuan J."/>
            <person name="Sun Y."/>
            <person name="Gao Y."/>
            <person name="Zhang L."/>
            <person name="Li S."/>
            <person name="Dai H."/>
            <person name="Hamel J.F."/>
            <person name="Liu C."/>
            <person name="Yu Y."/>
            <person name="Liu S."/>
            <person name="Lin W."/>
            <person name="Guo K."/>
            <person name="Jin S."/>
            <person name="Xu P."/>
            <person name="Storey K.B."/>
            <person name="Huan P."/>
            <person name="Zhang T."/>
            <person name="Zhou Y."/>
            <person name="Zhang J."/>
            <person name="Lin C."/>
            <person name="Li X."/>
            <person name="Xing L."/>
            <person name="Huo D."/>
            <person name="Sun M."/>
            <person name="Wang L."/>
            <person name="Mercier A."/>
            <person name="Li F."/>
            <person name="Yang H."/>
            <person name="Xiang J."/>
        </authorList>
    </citation>
    <scope>NUCLEOTIDE SEQUENCE [LARGE SCALE GENOMIC DNA]</scope>
    <source>
        <strain evidence="11">Shaxun</strain>
        <tissue evidence="11">Muscle</tissue>
    </source>
</reference>
<evidence type="ECO:0000256" key="3">
    <source>
        <dbReference type="ARBA" id="ARBA00022989"/>
    </source>
</evidence>
<feature type="transmembrane region" description="Helical" evidence="9">
    <location>
        <begin position="183"/>
        <end position="202"/>
    </location>
</feature>
<evidence type="ECO:0000256" key="6">
    <source>
        <dbReference type="ARBA" id="ARBA00023170"/>
    </source>
</evidence>
<comment type="similarity">
    <text evidence="8">Belongs to the G-protein coupled receptor 1 family.</text>
</comment>
<proteinExistence type="inferred from homology"/>
<evidence type="ECO:0000256" key="8">
    <source>
        <dbReference type="RuleBase" id="RU000688"/>
    </source>
</evidence>
<keyword evidence="12" id="KW-1185">Reference proteome</keyword>
<keyword evidence="5 9" id="KW-0472">Membrane</keyword>
<keyword evidence="2 8" id="KW-0812">Transmembrane</keyword>
<comment type="subcellular location">
    <subcellularLocation>
        <location evidence="1">Membrane</location>
        <topology evidence="1">Multi-pass membrane protein</topology>
    </subcellularLocation>
</comment>